<dbReference type="EMBL" id="CP150484">
    <property type="protein sequence ID" value="WYW19645.1"/>
    <property type="molecule type" value="Genomic_DNA"/>
</dbReference>
<name>A0ACD5BK43_9PSEU</name>
<proteinExistence type="predicted"/>
<gene>
    <name evidence="1" type="ORF">LCL61_29280</name>
</gene>
<keyword evidence="2" id="KW-1185">Reference proteome</keyword>
<organism evidence="1 2">
    <name type="scientific">Amycolatopsis coloradensis</name>
    <dbReference type="NCBI Taxonomy" id="76021"/>
    <lineage>
        <taxon>Bacteria</taxon>
        <taxon>Bacillati</taxon>
        <taxon>Actinomycetota</taxon>
        <taxon>Actinomycetes</taxon>
        <taxon>Pseudonocardiales</taxon>
        <taxon>Pseudonocardiaceae</taxon>
        <taxon>Amycolatopsis</taxon>
    </lineage>
</organism>
<evidence type="ECO:0000313" key="2">
    <source>
        <dbReference type="Proteomes" id="UP001456344"/>
    </source>
</evidence>
<protein>
    <submittedName>
        <fullName evidence="1">BTAD domain-containing putative transcriptional regulator</fullName>
    </submittedName>
</protein>
<accession>A0ACD5BK43</accession>
<dbReference type="Proteomes" id="UP001456344">
    <property type="component" value="Chromosome"/>
</dbReference>
<reference evidence="1" key="1">
    <citation type="submission" date="2023-10" db="EMBL/GenBank/DDBJ databases">
        <title>Whole genome sequencing of actinobacterial strain Amycolatopsis sp. (BCA-696) identifies the underlying plant growth-promoting genes.</title>
        <authorList>
            <person name="Gandham P."/>
            <person name="Vadla N."/>
            <person name="Saji A."/>
            <person name="Srinivas V."/>
            <person name="Ruperao P."/>
            <person name="Selvanayagam S."/>
            <person name="Saxena R.K."/>
            <person name="Rathore A."/>
            <person name="Gopalakrishnan S."/>
            <person name="Thakur V."/>
        </authorList>
    </citation>
    <scope>NUCLEOTIDE SEQUENCE</scope>
    <source>
        <strain evidence="1">BCA-696</strain>
    </source>
</reference>
<sequence length="530" mass="57291">MSANIDIRLLGPLEMAASRVPVVLHGPVQRTLVARLGIRPGETVSREALVDALWGESPPPTSTKTLHSHLARLRHQLQNAGLAGLIAARGPGYALLAPAEAADVVRFEAMVYRGRDTLARGATETAVELLRQALALWRGDPLVECRQGEWVRAETAHLTEARLGATEYLISARLTLGEHVQLVGELEPLVIRYPFREQLWELLMLALYRSGRQADALAAFQRARTALVDELGIEPGRELRRLEAAILAADPTLDLEASQRTTTDAPVWRRLPVPLTSLIDREADKAALGRLLAGRRLVTLIGPGGCGKTRLATAVAAEHPDPVCFVDLTPLTEPELVPQAVADAFGLRAQPAGRGAVESIVDQLRDHALLLVLDNCEHLVDACAHLVDALLPACPGMRVLATSRETLRLPGETVHTLQPLATPDPEAVPAYNKLLRYDSVRLFVERTRDAGGQIGTDVATARAGHDLRSIGRAAARPRTSRRPHRGTAGAADRRATQGLLPRALLGQSHRPTTASRPAHGDPVELRPARP</sequence>
<evidence type="ECO:0000313" key="1">
    <source>
        <dbReference type="EMBL" id="WYW19645.1"/>
    </source>
</evidence>